<dbReference type="Pfam" id="PF01467">
    <property type="entry name" value="CTP_transf_like"/>
    <property type="match status" value="2"/>
</dbReference>
<dbReference type="InterPro" id="IPR004821">
    <property type="entry name" value="Cyt_trans-like"/>
</dbReference>
<keyword evidence="3" id="KW-0444">Lipid biosynthesis</keyword>
<keyword evidence="7" id="KW-0594">Phospholipid biosynthesis</keyword>
<reference evidence="13 14" key="1">
    <citation type="journal article" date="2012" name="BMC Genomics">
        <title>Comparative genomic analysis and phylogenetic position of Theileria equi.</title>
        <authorList>
            <person name="Kappmeyer L.S."/>
            <person name="Thiagarajan M."/>
            <person name="Herndon D.R."/>
            <person name="Ramsay J.D."/>
            <person name="Caler E."/>
            <person name="Djikeng A."/>
            <person name="Gillespie J.J."/>
            <person name="Lau A.O."/>
            <person name="Roalson E.H."/>
            <person name="Silva J.C."/>
            <person name="Silva M.G."/>
            <person name="Suarez C.E."/>
            <person name="Ueti M.W."/>
            <person name="Nene V.M."/>
            <person name="Mealey R.H."/>
            <person name="Knowles D.P."/>
            <person name="Brayton K.A."/>
        </authorList>
    </citation>
    <scope>NUCLEOTIDE SEQUENCE [LARGE SCALE GENOMIC DNA]</scope>
    <source>
        <strain evidence="13 14">WA</strain>
    </source>
</reference>
<comment type="similarity">
    <text evidence="2">Belongs to the cytidylyltransferase family.</text>
</comment>
<dbReference type="GO" id="GO:0006646">
    <property type="term" value="P:phosphatidylethanolamine biosynthetic process"/>
    <property type="evidence" value="ECO:0007669"/>
    <property type="project" value="UniProtKB-UniPathway"/>
</dbReference>
<evidence type="ECO:0000256" key="6">
    <source>
        <dbReference type="ARBA" id="ARBA00023098"/>
    </source>
</evidence>
<protein>
    <recommendedName>
        <fullName evidence="10">ethanolamine-phosphate cytidylyltransferase</fullName>
        <ecNumber evidence="10">2.7.7.14</ecNumber>
    </recommendedName>
    <alternativeName>
        <fullName evidence="11">CTP:phosphoethanolamine cytidylyltransferase</fullName>
    </alternativeName>
</protein>
<keyword evidence="8" id="KW-1208">Phospholipid metabolism</keyword>
<evidence type="ECO:0000256" key="1">
    <source>
        <dbReference type="ARBA" id="ARBA00005189"/>
    </source>
</evidence>
<dbReference type="eggNOG" id="KOG2803">
    <property type="taxonomic scope" value="Eukaryota"/>
</dbReference>
<dbReference type="PANTHER" id="PTHR45780">
    <property type="entry name" value="ETHANOLAMINE-PHOSPHATE CYTIDYLYLTRANSFERASE"/>
    <property type="match status" value="1"/>
</dbReference>
<dbReference type="VEuPathDB" id="PiroplasmaDB:BEWA_004580"/>
<evidence type="ECO:0000256" key="5">
    <source>
        <dbReference type="ARBA" id="ARBA00022695"/>
    </source>
</evidence>
<dbReference type="PANTHER" id="PTHR45780:SF2">
    <property type="entry name" value="ETHANOLAMINE-PHOSPHATE CYTIDYLYLTRANSFERASE"/>
    <property type="match status" value="1"/>
</dbReference>
<evidence type="ECO:0000313" key="14">
    <source>
        <dbReference type="Proteomes" id="UP000031512"/>
    </source>
</evidence>
<name>L0AZQ7_THEEQ</name>
<proteinExistence type="inferred from homology"/>
<evidence type="ECO:0000256" key="3">
    <source>
        <dbReference type="ARBA" id="ARBA00022516"/>
    </source>
</evidence>
<feature type="domain" description="Cytidyltransferase-like" evidence="12">
    <location>
        <begin position="13"/>
        <end position="136"/>
    </location>
</feature>
<dbReference type="AlphaFoldDB" id="L0AZQ7"/>
<dbReference type="UniPathway" id="UPA00558">
    <property type="reaction ID" value="UER00742"/>
</dbReference>
<dbReference type="Gene3D" id="3.40.50.620">
    <property type="entry name" value="HUPs"/>
    <property type="match status" value="2"/>
</dbReference>
<accession>L0AZQ7</accession>
<keyword evidence="6" id="KW-0443">Lipid metabolism</keyword>
<keyword evidence="14" id="KW-1185">Reference proteome</keyword>
<dbReference type="NCBIfam" id="TIGR00125">
    <property type="entry name" value="cyt_tran_rel"/>
    <property type="match status" value="2"/>
</dbReference>
<keyword evidence="4 13" id="KW-0808">Transferase</keyword>
<dbReference type="EC" id="2.7.7.14" evidence="10"/>
<comment type="pathway">
    <text evidence="9">Phospholipid metabolism; phosphatidylethanolamine biosynthesis; phosphatidylethanolamine from ethanolamine: step 2/3.</text>
</comment>
<evidence type="ECO:0000256" key="11">
    <source>
        <dbReference type="ARBA" id="ARBA00031473"/>
    </source>
</evidence>
<comment type="pathway">
    <text evidence="1">Lipid metabolism.</text>
</comment>
<sequence length="376" mass="42503">MVGPEQLRDSRIYVDGVFDLIHWGHLNALRQSHELGGKVVVGVVSDEETNRAKGIYPIYSQEERAELVKGCKWVDDAIVGTPYDVSLNFLHNVAKCDVVAHGDDIAIGSSGKDCYEEPKNAGKFVYFKRSCGVSTSTTLFRLIEALESERFSHLGELERGISVDFEQCLRRNEEEMINEGFLEEDNETKRTIRYPRCCMSANLFGKFIPNIPRPPNGRIVYVDGSFDVFHNGHLRLLEKAKAMGDYLVVGIYDDQTVRTLKGSPFPFTNLLDRALIVSAMKYTDDLILGAPYIITRSFIKTMGITLVVAGTSDDNSLIRKKLNPHKDPKELGIMHYIDSGSSTTSMDIIKRVSKRMKHIRENISNRYKREKMNGTH</sequence>
<evidence type="ECO:0000259" key="12">
    <source>
        <dbReference type="Pfam" id="PF01467"/>
    </source>
</evidence>
<evidence type="ECO:0000313" key="13">
    <source>
        <dbReference type="EMBL" id="AFZ81050.1"/>
    </source>
</evidence>
<dbReference type="Proteomes" id="UP000031512">
    <property type="component" value="Chromosome 3"/>
</dbReference>
<dbReference type="OrthoDB" id="40021at2759"/>
<dbReference type="SUPFAM" id="SSF52374">
    <property type="entry name" value="Nucleotidylyl transferase"/>
    <property type="match status" value="2"/>
</dbReference>
<feature type="domain" description="Cytidyltransferase-like" evidence="12">
    <location>
        <begin position="221"/>
        <end position="312"/>
    </location>
</feature>
<dbReference type="STRING" id="1537102.L0AZQ7"/>
<dbReference type="EMBL" id="CP001670">
    <property type="protein sequence ID" value="AFZ81050.1"/>
    <property type="molecule type" value="Genomic_DNA"/>
</dbReference>
<evidence type="ECO:0000256" key="10">
    <source>
        <dbReference type="ARBA" id="ARBA00024221"/>
    </source>
</evidence>
<evidence type="ECO:0000256" key="2">
    <source>
        <dbReference type="ARBA" id="ARBA00010101"/>
    </source>
</evidence>
<dbReference type="GO" id="GO:0005737">
    <property type="term" value="C:cytoplasm"/>
    <property type="evidence" value="ECO:0007669"/>
    <property type="project" value="TreeGrafter"/>
</dbReference>
<evidence type="ECO:0000256" key="9">
    <source>
        <dbReference type="ARBA" id="ARBA00024191"/>
    </source>
</evidence>
<dbReference type="GO" id="GO:0004306">
    <property type="term" value="F:ethanolamine-phosphate cytidylyltransferase activity"/>
    <property type="evidence" value="ECO:0007669"/>
    <property type="project" value="UniProtKB-EC"/>
</dbReference>
<dbReference type="InterPro" id="IPR044608">
    <property type="entry name" value="Ect1/PCYT2"/>
</dbReference>
<dbReference type="InterPro" id="IPR014729">
    <property type="entry name" value="Rossmann-like_a/b/a_fold"/>
</dbReference>
<dbReference type="KEGG" id="beq:BEWA_004580"/>
<organism evidence="13 14">
    <name type="scientific">Theileria equi strain WA</name>
    <dbReference type="NCBI Taxonomy" id="1537102"/>
    <lineage>
        <taxon>Eukaryota</taxon>
        <taxon>Sar</taxon>
        <taxon>Alveolata</taxon>
        <taxon>Apicomplexa</taxon>
        <taxon>Aconoidasida</taxon>
        <taxon>Piroplasmida</taxon>
        <taxon>Theileriidae</taxon>
        <taxon>Theileria</taxon>
    </lineage>
</organism>
<evidence type="ECO:0000256" key="7">
    <source>
        <dbReference type="ARBA" id="ARBA00023209"/>
    </source>
</evidence>
<evidence type="ECO:0000256" key="8">
    <source>
        <dbReference type="ARBA" id="ARBA00023264"/>
    </source>
</evidence>
<gene>
    <name evidence="13" type="ORF">BEWA_004580</name>
</gene>
<keyword evidence="5 13" id="KW-0548">Nucleotidyltransferase</keyword>
<dbReference type="RefSeq" id="XP_004830716.1">
    <property type="nucleotide sequence ID" value="XM_004830659.1"/>
</dbReference>
<evidence type="ECO:0000256" key="4">
    <source>
        <dbReference type="ARBA" id="ARBA00022679"/>
    </source>
</evidence>
<dbReference type="GeneID" id="15805310"/>